<dbReference type="KEGG" id="pbd:PBOR_01430"/>
<dbReference type="EMBL" id="CP009285">
    <property type="protein sequence ID" value="AIQ55777.1"/>
    <property type="molecule type" value="Genomic_DNA"/>
</dbReference>
<dbReference type="RefSeq" id="WP_042210103.1">
    <property type="nucleotide sequence ID" value="NZ_CP009285.1"/>
</dbReference>
<gene>
    <name evidence="3" type="ORF">PBOR_01430</name>
</gene>
<evidence type="ECO:0000256" key="1">
    <source>
        <dbReference type="PROSITE-ProRule" id="PRU00325"/>
    </source>
</evidence>
<sequence length="545" mass="62552">MQPNYAMDDAGWDKLISDVAHYFDDLTLKRGFQYYKQKRVQAFRMITQQRIMSLVEGREDYAVSVELDNLPESHCDCPVSGLCKHMAAVLMNYAELQGKPVHSIANAKALVHIPKIPSAPAQGVPGRRGEQLKKLEALIPEATVQQWREYMALLIEPLAHTVRNPQYADRALAAISGVRPKLSPAAAQLFKLHTHLCVLESLVKPGGQPLAANLSSLGYSVGYYTSIAISELQKHITDMMKKSLPLAESPEEWPRVYDTIAYLRGEMLTEARDRSRDQPYFSYCYTLLWTHWITPNLSGPELYAEELEHLRQAGSDLSTNASRHARLLAESRMYYYLQDDAAAMEQLHAAAERPGLHPEELISFLPPLAEARQWTRLTAWLAEIGPLLSSRLYNLQEYAGYWDEAVRHQPEAEPQMWDTLAGMLPLSREIYEEQLLTYGRWPEWMDMQLSAGRQPADFRVSDLQPVEKNAPELLLPFYHQAVERFVLDKNRHSYKAAVKLLKRLAKLYKKLKREARWEEFLEAFTDRHSRLRALQEELRKGKLIP</sequence>
<organism evidence="3 4">
    <name type="scientific">Paenibacillus borealis</name>
    <dbReference type="NCBI Taxonomy" id="160799"/>
    <lineage>
        <taxon>Bacteria</taxon>
        <taxon>Bacillati</taxon>
        <taxon>Bacillota</taxon>
        <taxon>Bacilli</taxon>
        <taxon>Bacillales</taxon>
        <taxon>Paenibacillaceae</taxon>
        <taxon>Paenibacillus</taxon>
    </lineage>
</organism>
<proteinExistence type="predicted"/>
<name>A0A089L4R2_PAEBO</name>
<reference evidence="3" key="1">
    <citation type="submission" date="2014-08" db="EMBL/GenBank/DDBJ databases">
        <title>Comparative genomics of the Paenibacillus odorifer group.</title>
        <authorList>
            <person name="den Bakker H.C."/>
            <person name="Tsai Y.-C.Y.-C."/>
            <person name="Martin N."/>
            <person name="Korlach J."/>
            <person name="Wiedmann M."/>
        </authorList>
    </citation>
    <scope>NUCLEOTIDE SEQUENCE [LARGE SCALE GENOMIC DNA]</scope>
    <source>
        <strain evidence="3">DSM 13188</strain>
    </source>
</reference>
<accession>A0A089L4R2</accession>
<keyword evidence="1" id="KW-0862">Zinc</keyword>
<keyword evidence="1" id="KW-0479">Metal-binding</keyword>
<dbReference type="PROSITE" id="PS50966">
    <property type="entry name" value="ZF_SWIM"/>
    <property type="match status" value="1"/>
</dbReference>
<keyword evidence="4" id="KW-1185">Reference proteome</keyword>
<evidence type="ECO:0000313" key="3">
    <source>
        <dbReference type="EMBL" id="AIQ55777.1"/>
    </source>
</evidence>
<dbReference type="GO" id="GO:0008270">
    <property type="term" value="F:zinc ion binding"/>
    <property type="evidence" value="ECO:0007669"/>
    <property type="project" value="UniProtKB-KW"/>
</dbReference>
<dbReference type="AlphaFoldDB" id="A0A089L4R2"/>
<dbReference type="Pfam" id="PF04434">
    <property type="entry name" value="SWIM"/>
    <property type="match status" value="1"/>
</dbReference>
<keyword evidence="1" id="KW-0863">Zinc-finger</keyword>
<feature type="domain" description="SWIM-type" evidence="2">
    <location>
        <begin position="61"/>
        <end position="94"/>
    </location>
</feature>
<dbReference type="Proteomes" id="UP000029518">
    <property type="component" value="Chromosome"/>
</dbReference>
<dbReference type="OrthoDB" id="7593573at2"/>
<evidence type="ECO:0000259" key="2">
    <source>
        <dbReference type="PROSITE" id="PS50966"/>
    </source>
</evidence>
<evidence type="ECO:0000313" key="4">
    <source>
        <dbReference type="Proteomes" id="UP000029518"/>
    </source>
</evidence>
<dbReference type="HOGENOM" id="CLU_038036_1_0_9"/>
<dbReference type="InterPro" id="IPR007527">
    <property type="entry name" value="Znf_SWIM"/>
</dbReference>
<protein>
    <recommendedName>
        <fullName evidence="2">SWIM-type domain-containing protein</fullName>
    </recommendedName>
</protein>